<dbReference type="SUPFAM" id="SSF58014">
    <property type="entry name" value="Coiled-coil domain of nucleotide exchange factor GrpE"/>
    <property type="match status" value="1"/>
</dbReference>
<keyword evidence="9" id="KW-0175">Coiled coil</keyword>
<dbReference type="GO" id="GO:0009507">
    <property type="term" value="C:chloroplast"/>
    <property type="evidence" value="ECO:0007669"/>
    <property type="project" value="TreeGrafter"/>
</dbReference>
<dbReference type="GeneID" id="110754057"/>
<evidence type="ECO:0000313" key="11">
    <source>
        <dbReference type="Proteomes" id="UP000515124"/>
    </source>
</evidence>
<dbReference type="NCBIfam" id="NF010741">
    <property type="entry name" value="PRK14143.1"/>
    <property type="match status" value="1"/>
</dbReference>
<dbReference type="HAMAP" id="MF_01151">
    <property type="entry name" value="GrpE"/>
    <property type="match status" value="1"/>
</dbReference>
<dbReference type="GO" id="GO:0005759">
    <property type="term" value="C:mitochondrial matrix"/>
    <property type="evidence" value="ECO:0007669"/>
    <property type="project" value="UniProtKB-SubCell"/>
</dbReference>
<dbReference type="AlphaFoldDB" id="A0A6P5SB39"/>
<dbReference type="InterPro" id="IPR009012">
    <property type="entry name" value="GrpE_head"/>
</dbReference>
<dbReference type="GO" id="GO:0051082">
    <property type="term" value="F:unfolded protein binding"/>
    <property type="evidence" value="ECO:0007669"/>
    <property type="project" value="TreeGrafter"/>
</dbReference>
<dbReference type="GO" id="GO:0051087">
    <property type="term" value="F:protein-folding chaperone binding"/>
    <property type="evidence" value="ECO:0007669"/>
    <property type="project" value="InterPro"/>
</dbReference>
<accession>A0A6P5SB39</accession>
<evidence type="ECO:0000256" key="5">
    <source>
        <dbReference type="ARBA" id="ARBA00023016"/>
    </source>
</evidence>
<comment type="function">
    <text evidence="7">Essential component of the PAM complex, a complex required for the translocation of transit peptide-containing proteins from the inner membrane into the mitochondrial matrix in an ATP-dependent manner.</text>
</comment>
<comment type="subcellular location">
    <subcellularLocation>
        <location evidence="1">Cytoplasm</location>
    </subcellularLocation>
    <subcellularLocation>
        <location evidence="7">Mitochondrion matrix</location>
    </subcellularLocation>
</comment>
<evidence type="ECO:0000313" key="12">
    <source>
        <dbReference type="RefSeq" id="XP_021810751.1"/>
    </source>
</evidence>
<dbReference type="KEGG" id="pavi:110754057"/>
<keyword evidence="5" id="KW-0346">Stress response</keyword>
<dbReference type="FunFam" id="2.30.22.10:FF:000001">
    <property type="entry name" value="Protein GrpE"/>
    <property type="match status" value="1"/>
</dbReference>
<feature type="region of interest" description="Disordered" evidence="10">
    <location>
        <begin position="291"/>
        <end position="318"/>
    </location>
</feature>
<dbReference type="PRINTS" id="PR00773">
    <property type="entry name" value="GRPEPROTEIN"/>
</dbReference>
<keyword evidence="11" id="KW-1185">Reference proteome</keyword>
<evidence type="ECO:0000256" key="10">
    <source>
        <dbReference type="SAM" id="MobiDB-lite"/>
    </source>
</evidence>
<sequence length="318" mass="34977">MANSLFLPNHSFIAPPRLSASLSSKPSKPLPLPRLGFSLNNSSSIISQSSSSSSSRSGSRSRRASSFKSHLAPRDSVPPTNAKEDRTQSNVEASESGADQHHLPRLRTLLKVYKEAIFNGDEETVSEVEAKIEILENEKNKLVKKVSSSSAEITSGKEKFIRLQADFDNCRKRFEKERLTVRTDAQGEVIESLLPMVDNFERAKQYIKPETDKEKKIDASYQGIYKQLVETMKSLHVAVVPTVGKSFDPSLHEAVAREESQEFKEGIIIQEIRRGFLLGGRLLRPAMVKVSTGPGSKKAPVATEKSSGLPATAAGVEK</sequence>
<dbReference type="InterPro" id="IPR013805">
    <property type="entry name" value="GrpE_CC"/>
</dbReference>
<keyword evidence="4" id="KW-0963">Cytoplasm</keyword>
<dbReference type="Pfam" id="PF01025">
    <property type="entry name" value="GrpE"/>
    <property type="match status" value="1"/>
</dbReference>
<feature type="region of interest" description="Disordered" evidence="10">
    <location>
        <begin position="42"/>
        <end position="100"/>
    </location>
</feature>
<evidence type="ECO:0000256" key="1">
    <source>
        <dbReference type="ARBA" id="ARBA00004496"/>
    </source>
</evidence>
<dbReference type="PANTHER" id="PTHR21237">
    <property type="entry name" value="GRPE PROTEIN"/>
    <property type="match status" value="1"/>
</dbReference>
<protein>
    <recommendedName>
        <fullName evidence="7">GrpE protein homolog</fullName>
    </recommendedName>
</protein>
<evidence type="ECO:0000256" key="9">
    <source>
        <dbReference type="SAM" id="Coils"/>
    </source>
</evidence>
<keyword evidence="6 7" id="KW-0143">Chaperone</keyword>
<comment type="similarity">
    <text evidence="2 8">Belongs to the GrpE family.</text>
</comment>
<evidence type="ECO:0000256" key="6">
    <source>
        <dbReference type="ARBA" id="ARBA00023186"/>
    </source>
</evidence>
<dbReference type="SUPFAM" id="SSF51064">
    <property type="entry name" value="Head domain of nucleotide exchange factor GrpE"/>
    <property type="match status" value="1"/>
</dbReference>
<dbReference type="GO" id="GO:0042803">
    <property type="term" value="F:protein homodimerization activity"/>
    <property type="evidence" value="ECO:0007669"/>
    <property type="project" value="InterPro"/>
</dbReference>
<dbReference type="PANTHER" id="PTHR21237:SF40">
    <property type="entry name" value="CELL CYCLE AND APOPTOSIS REGULATOR PROTEIN 2"/>
    <property type="match status" value="1"/>
</dbReference>
<dbReference type="GO" id="GO:0006457">
    <property type="term" value="P:protein folding"/>
    <property type="evidence" value="ECO:0007669"/>
    <property type="project" value="InterPro"/>
</dbReference>
<name>A0A6P5SB39_PRUAV</name>
<feature type="compositionally biased region" description="Low complexity" evidence="10">
    <location>
        <begin position="42"/>
        <end position="58"/>
    </location>
</feature>
<dbReference type="GO" id="GO:0000774">
    <property type="term" value="F:adenyl-nucleotide exchange factor activity"/>
    <property type="evidence" value="ECO:0007669"/>
    <property type="project" value="InterPro"/>
</dbReference>
<keyword evidence="7" id="KW-0496">Mitochondrion</keyword>
<organism evidence="11 12">
    <name type="scientific">Prunus avium</name>
    <name type="common">Cherry</name>
    <name type="synonym">Cerasus avium</name>
    <dbReference type="NCBI Taxonomy" id="42229"/>
    <lineage>
        <taxon>Eukaryota</taxon>
        <taxon>Viridiplantae</taxon>
        <taxon>Streptophyta</taxon>
        <taxon>Embryophyta</taxon>
        <taxon>Tracheophyta</taxon>
        <taxon>Spermatophyta</taxon>
        <taxon>Magnoliopsida</taxon>
        <taxon>eudicotyledons</taxon>
        <taxon>Gunneridae</taxon>
        <taxon>Pentapetalae</taxon>
        <taxon>rosids</taxon>
        <taxon>fabids</taxon>
        <taxon>Rosales</taxon>
        <taxon>Rosaceae</taxon>
        <taxon>Amygdaloideae</taxon>
        <taxon>Amygdaleae</taxon>
        <taxon>Prunus</taxon>
    </lineage>
</organism>
<evidence type="ECO:0000256" key="7">
    <source>
        <dbReference type="RuleBase" id="RU000640"/>
    </source>
</evidence>
<evidence type="ECO:0000256" key="8">
    <source>
        <dbReference type="RuleBase" id="RU004478"/>
    </source>
</evidence>
<evidence type="ECO:0000256" key="2">
    <source>
        <dbReference type="ARBA" id="ARBA00009054"/>
    </source>
</evidence>
<evidence type="ECO:0000256" key="4">
    <source>
        <dbReference type="ARBA" id="ARBA00022490"/>
    </source>
</evidence>
<dbReference type="InterPro" id="IPR000740">
    <property type="entry name" value="GrpE"/>
</dbReference>
<comment type="subunit">
    <text evidence="3">Homodimer.</text>
</comment>
<dbReference type="Proteomes" id="UP000515124">
    <property type="component" value="Unplaced"/>
</dbReference>
<reference evidence="12" key="1">
    <citation type="submission" date="2025-08" db="UniProtKB">
        <authorList>
            <consortium name="RefSeq"/>
        </authorList>
    </citation>
    <scope>IDENTIFICATION</scope>
</reference>
<evidence type="ECO:0000256" key="3">
    <source>
        <dbReference type="ARBA" id="ARBA00011738"/>
    </source>
</evidence>
<dbReference type="CDD" id="cd00446">
    <property type="entry name" value="GrpE"/>
    <property type="match status" value="1"/>
</dbReference>
<dbReference type="RefSeq" id="XP_021810751.1">
    <property type="nucleotide sequence ID" value="XM_021955059.1"/>
</dbReference>
<gene>
    <name evidence="12" type="primary">LOC110754057</name>
</gene>
<dbReference type="PROSITE" id="PS01071">
    <property type="entry name" value="GRPE"/>
    <property type="match status" value="1"/>
</dbReference>
<dbReference type="Gene3D" id="2.30.22.10">
    <property type="entry name" value="Head domain of nucleotide exchange factor GrpE"/>
    <property type="match status" value="1"/>
</dbReference>
<dbReference type="Gene3D" id="3.90.20.20">
    <property type="match status" value="1"/>
</dbReference>
<proteinExistence type="inferred from homology"/>
<feature type="coiled-coil region" evidence="9">
    <location>
        <begin position="118"/>
        <end position="152"/>
    </location>
</feature>